<dbReference type="Proteomes" id="UP001597480">
    <property type="component" value="Unassembled WGS sequence"/>
</dbReference>
<organism evidence="1 2">
    <name type="scientific">Flavobacterium suzhouense</name>
    <dbReference type="NCBI Taxonomy" id="1529638"/>
    <lineage>
        <taxon>Bacteria</taxon>
        <taxon>Pseudomonadati</taxon>
        <taxon>Bacteroidota</taxon>
        <taxon>Flavobacteriia</taxon>
        <taxon>Flavobacteriales</taxon>
        <taxon>Flavobacteriaceae</taxon>
        <taxon>Flavobacterium</taxon>
    </lineage>
</organism>
<dbReference type="EMBL" id="JBHUMD010000001">
    <property type="protein sequence ID" value="MFD2600521.1"/>
    <property type="molecule type" value="Genomic_DNA"/>
</dbReference>
<keyword evidence="2" id="KW-1185">Reference proteome</keyword>
<evidence type="ECO:0000313" key="1">
    <source>
        <dbReference type="EMBL" id="MFD2600521.1"/>
    </source>
</evidence>
<reference evidence="2" key="1">
    <citation type="journal article" date="2019" name="Int. J. Syst. Evol. Microbiol.">
        <title>The Global Catalogue of Microorganisms (GCM) 10K type strain sequencing project: providing services to taxonomists for standard genome sequencing and annotation.</title>
        <authorList>
            <consortium name="The Broad Institute Genomics Platform"/>
            <consortium name="The Broad Institute Genome Sequencing Center for Infectious Disease"/>
            <person name="Wu L."/>
            <person name="Ma J."/>
        </authorList>
    </citation>
    <scope>NUCLEOTIDE SEQUENCE [LARGE SCALE GENOMIC DNA]</scope>
    <source>
        <strain evidence="2">KCTC 42107</strain>
    </source>
</reference>
<evidence type="ECO:0000313" key="2">
    <source>
        <dbReference type="Proteomes" id="UP001597480"/>
    </source>
</evidence>
<comment type="caution">
    <text evidence="1">The sequence shown here is derived from an EMBL/GenBank/DDBJ whole genome shotgun (WGS) entry which is preliminary data.</text>
</comment>
<gene>
    <name evidence="1" type="ORF">ACFSR3_00510</name>
</gene>
<name>A0ABW5NPA7_9FLAO</name>
<dbReference type="PROSITE" id="PS51257">
    <property type="entry name" value="PROKAR_LIPOPROTEIN"/>
    <property type="match status" value="1"/>
</dbReference>
<proteinExistence type="predicted"/>
<accession>A0ABW5NPA7</accession>
<sequence length="154" mass="18059">MKSTFIILLAASLFISCQKETSNSNVNKLLLEQYKEAEYFYQTNLNDYEQFISGYIAENPQTGLFQSYDSIRKIKAIVDRTVTDIDKTKPADKKQLITESRNEIERLSHYKFEFIDLKSLEGLDDNLYNQAIKTDLLKANYNIFLQYSHDKMKQ</sequence>
<protein>
    <submittedName>
        <fullName evidence="1">Uncharacterized protein</fullName>
    </submittedName>
</protein>
<dbReference type="RefSeq" id="WP_379819224.1">
    <property type="nucleotide sequence ID" value="NZ_JBHUMD010000001.1"/>
</dbReference>